<keyword evidence="4" id="KW-0804">Transcription</keyword>
<sequence length="215" mass="24383">MARKTREEAEQTRHLLLDTAEQLFSEKGVSKTTLADIASAAGLTRGAVYWHFQNKLDLYRAMLDRMSGQFDDICEHLLRTAHSSPALALWNHSHRLLTMIGDNPQVRRILLILFMRSEHVGELAPIHDECVAHMQETREQLTLVVQMAVDAGQTLPYVNPETVAEVLQSMHHGLINRWLADGSQTNLGENATQLLQYVYRGIFLPEVMEELSPQT</sequence>
<dbReference type="PROSITE" id="PS50977">
    <property type="entry name" value="HTH_TETR_2"/>
    <property type="match status" value="1"/>
</dbReference>
<evidence type="ECO:0000259" key="6">
    <source>
        <dbReference type="PROSITE" id="PS50977"/>
    </source>
</evidence>
<dbReference type="AlphaFoldDB" id="A0A1W0DAC0"/>
<evidence type="ECO:0000256" key="1">
    <source>
        <dbReference type="ARBA" id="ARBA00022491"/>
    </source>
</evidence>
<dbReference type="PRINTS" id="PR00455">
    <property type="entry name" value="HTHTETR"/>
</dbReference>
<feature type="domain" description="HTH tetR-type" evidence="6">
    <location>
        <begin position="10"/>
        <end position="70"/>
    </location>
</feature>
<dbReference type="PANTHER" id="PTHR30055:SF240">
    <property type="entry name" value="HTH-TYPE TRANSCRIPTIONAL REGULATOR ACRR"/>
    <property type="match status" value="1"/>
</dbReference>
<evidence type="ECO:0000256" key="4">
    <source>
        <dbReference type="ARBA" id="ARBA00023163"/>
    </source>
</evidence>
<dbReference type="PROSITE" id="PS01081">
    <property type="entry name" value="HTH_TETR_1"/>
    <property type="match status" value="1"/>
</dbReference>
<dbReference type="Pfam" id="PF08361">
    <property type="entry name" value="TetR_C_2"/>
    <property type="match status" value="1"/>
</dbReference>
<dbReference type="InterPro" id="IPR023772">
    <property type="entry name" value="DNA-bd_HTH_TetR-type_CS"/>
</dbReference>
<comment type="caution">
    <text evidence="7">The sequence shown here is derived from an EMBL/GenBank/DDBJ whole genome shotgun (WGS) entry which is preliminary data.</text>
</comment>
<dbReference type="Proteomes" id="UP000192721">
    <property type="component" value="Unassembled WGS sequence"/>
</dbReference>
<dbReference type="PANTHER" id="PTHR30055">
    <property type="entry name" value="HTH-TYPE TRANSCRIPTIONAL REGULATOR RUTR"/>
    <property type="match status" value="1"/>
</dbReference>
<organism evidence="7 8">
    <name type="scientific">Chromobacterium haemolyticum</name>
    <dbReference type="NCBI Taxonomy" id="394935"/>
    <lineage>
        <taxon>Bacteria</taxon>
        <taxon>Pseudomonadati</taxon>
        <taxon>Pseudomonadota</taxon>
        <taxon>Betaproteobacteria</taxon>
        <taxon>Neisseriales</taxon>
        <taxon>Chromobacteriaceae</taxon>
        <taxon>Chromobacterium</taxon>
    </lineage>
</organism>
<evidence type="ECO:0000313" key="8">
    <source>
        <dbReference type="Proteomes" id="UP000192721"/>
    </source>
</evidence>
<proteinExistence type="predicted"/>
<dbReference type="EMBL" id="MUKV01000002">
    <property type="protein sequence ID" value="OQS43782.1"/>
    <property type="molecule type" value="Genomic_DNA"/>
</dbReference>
<keyword evidence="3 5" id="KW-0238">DNA-binding</keyword>
<dbReference type="Gene3D" id="1.10.357.10">
    <property type="entry name" value="Tetracycline Repressor, domain 2"/>
    <property type="match status" value="1"/>
</dbReference>
<keyword evidence="1" id="KW-0678">Repressor</keyword>
<dbReference type="InterPro" id="IPR050109">
    <property type="entry name" value="HTH-type_TetR-like_transc_reg"/>
</dbReference>
<reference evidence="7 8" key="1">
    <citation type="submission" date="2017-02" db="EMBL/GenBank/DDBJ databases">
        <title>Chromobacterium haemolyticum H5244.</title>
        <authorList>
            <person name="Gulvik C.A."/>
        </authorList>
    </citation>
    <scope>NUCLEOTIDE SEQUENCE [LARGE SCALE GENOMIC DNA]</scope>
    <source>
        <strain evidence="7 8">H5244</strain>
    </source>
</reference>
<evidence type="ECO:0000256" key="3">
    <source>
        <dbReference type="ARBA" id="ARBA00023125"/>
    </source>
</evidence>
<dbReference type="SUPFAM" id="SSF46689">
    <property type="entry name" value="Homeodomain-like"/>
    <property type="match status" value="1"/>
</dbReference>
<dbReference type="GO" id="GO:0003700">
    <property type="term" value="F:DNA-binding transcription factor activity"/>
    <property type="evidence" value="ECO:0007669"/>
    <property type="project" value="TreeGrafter"/>
</dbReference>
<feature type="DNA-binding region" description="H-T-H motif" evidence="5">
    <location>
        <begin position="33"/>
        <end position="52"/>
    </location>
</feature>
<name>A0A1W0DAC0_9NEIS</name>
<dbReference type="SUPFAM" id="SSF48498">
    <property type="entry name" value="Tetracyclin repressor-like, C-terminal domain"/>
    <property type="match status" value="1"/>
</dbReference>
<keyword evidence="2" id="KW-0805">Transcription regulation</keyword>
<evidence type="ECO:0000256" key="2">
    <source>
        <dbReference type="ARBA" id="ARBA00023015"/>
    </source>
</evidence>
<evidence type="ECO:0000256" key="5">
    <source>
        <dbReference type="PROSITE-ProRule" id="PRU00335"/>
    </source>
</evidence>
<dbReference type="GO" id="GO:0000976">
    <property type="term" value="F:transcription cis-regulatory region binding"/>
    <property type="evidence" value="ECO:0007669"/>
    <property type="project" value="TreeGrafter"/>
</dbReference>
<dbReference type="RefSeq" id="WP_043636878.1">
    <property type="nucleotide sequence ID" value="NZ_CP109905.1"/>
</dbReference>
<evidence type="ECO:0000313" key="7">
    <source>
        <dbReference type="EMBL" id="OQS43782.1"/>
    </source>
</evidence>
<gene>
    <name evidence="7" type="ORF">B0T45_01845</name>
</gene>
<accession>A0A1W0DAC0</accession>
<dbReference type="InterPro" id="IPR009057">
    <property type="entry name" value="Homeodomain-like_sf"/>
</dbReference>
<dbReference type="InterPro" id="IPR013572">
    <property type="entry name" value="Tscrpt_reg_MAATS_C"/>
</dbReference>
<protein>
    <submittedName>
        <fullName evidence="7">TetR family transcriptional regulator</fullName>
    </submittedName>
</protein>
<dbReference type="InterPro" id="IPR036271">
    <property type="entry name" value="Tet_transcr_reg_TetR-rel_C_sf"/>
</dbReference>
<dbReference type="InterPro" id="IPR001647">
    <property type="entry name" value="HTH_TetR"/>
</dbReference>
<dbReference type="Pfam" id="PF00440">
    <property type="entry name" value="TetR_N"/>
    <property type="match status" value="1"/>
</dbReference>